<evidence type="ECO:0000259" key="6">
    <source>
        <dbReference type="PROSITE" id="PS51526"/>
    </source>
</evidence>
<keyword evidence="2 8" id="KW-0238">DNA-binding</keyword>
<comment type="similarity">
    <text evidence="4">Belongs to the RFX family.</text>
</comment>
<comment type="subcellular location">
    <subcellularLocation>
        <location evidence="1">Nucleus</location>
    </subcellularLocation>
</comment>
<dbReference type="GO" id="GO:0005634">
    <property type="term" value="C:nucleus"/>
    <property type="evidence" value="ECO:0007669"/>
    <property type="project" value="UniProtKB-SubCell"/>
</dbReference>
<protein>
    <submittedName>
        <fullName evidence="8">DNA-binding protein RFX7</fullName>
    </submittedName>
</protein>
<dbReference type="Pfam" id="PF02257">
    <property type="entry name" value="RFX_DNA_binding"/>
    <property type="match status" value="1"/>
</dbReference>
<dbReference type="PANTHER" id="PTHR12619">
    <property type="entry name" value="RFX TRANSCRIPTION FACTOR FAMILY"/>
    <property type="match status" value="1"/>
</dbReference>
<evidence type="ECO:0000256" key="2">
    <source>
        <dbReference type="ARBA" id="ARBA00023125"/>
    </source>
</evidence>
<evidence type="ECO:0000256" key="3">
    <source>
        <dbReference type="ARBA" id="ARBA00023242"/>
    </source>
</evidence>
<dbReference type="GO" id="GO:0000978">
    <property type="term" value="F:RNA polymerase II cis-regulatory region sequence-specific DNA binding"/>
    <property type="evidence" value="ECO:0007669"/>
    <property type="project" value="TreeGrafter"/>
</dbReference>
<feature type="region of interest" description="Disordered" evidence="5">
    <location>
        <begin position="421"/>
        <end position="441"/>
    </location>
</feature>
<evidence type="ECO:0000256" key="4">
    <source>
        <dbReference type="ARBA" id="ARBA00061114"/>
    </source>
</evidence>
<feature type="compositionally biased region" description="Low complexity" evidence="5">
    <location>
        <begin position="995"/>
        <end position="1004"/>
    </location>
</feature>
<feature type="compositionally biased region" description="Polar residues" evidence="5">
    <location>
        <begin position="421"/>
        <end position="434"/>
    </location>
</feature>
<feature type="compositionally biased region" description="Polar residues" evidence="5">
    <location>
        <begin position="314"/>
        <end position="323"/>
    </location>
</feature>
<dbReference type="FunFam" id="1.10.10.10:FF:000128">
    <property type="entry name" value="DNA-binding protein RFX5 isoform X1"/>
    <property type="match status" value="1"/>
</dbReference>
<gene>
    <name evidence="8" type="primary">LOC108877758</name>
</gene>
<dbReference type="KEGG" id="lcf:108877758"/>
<sequence length="1469" mass="158348">MLFNPAGRLHPSTPPVQSSPVPRPVLMAEEDPQQLQQQQQQADRGAGSLPGLLPGLQGAEASALQLRIKNSICKSVQSKVENILQDVEKFSDIEKLYLYLKLPSGPSSSTDKSDQSALSSSRTQQMHAFSWIRNHLEEYPETSLPKQEVYDEYKSFCDNLNYHPLSAADFGKMMKNVFPNMKARRLGMRGKSKYCYSGLRKRPFVHMPSLPTLDLHKTGEGLQCDALESPGQLSSIKEEVRFAACDLVCEWAQKVLKRQFDAVEDLARFLIDSHYISNKSLAALTIMTGTATEVKTPQSVSAFIPMAEAHSFQPHATTLSSPSVDAKQQLQRKIQRKQQQQEQKLQSPSPGEGHTKRADDSVPCGSPTSPSPQPTIGIVVTAVPSPITVQRSRQLMSPSPVGTVESKVLPINFQMVTQPVQPVRQSPKTPQSILASPVGERTARQRYTQILPKPSATTAIALRSPSTMIIANSPIKTVMTTCHVSPVSLVKMTAISLAPNSSSTTTSLTNATLRPASAGISSSAVAEDISSNQTTRSASAVPILAPVARPGQAATTPGIDVEMEVEAIHKNSQMQNPSSLILAQGVMTNRTGGAVQRAASVPIPQTKGFLGLEETPVTKCNGKASSSTNTAVAVESSNTSANNTSTLHLTPSSQNTSAVSMPNTSRVPSFGESSSVTSTKEGFLSTKSVRKRSGLSPDLSPVKRVFMPQQPAGGAAGLGYGVRNTASFVSRLGAPARPESAPATREVEVKMNSVLSPQVHTLCNSSFRTSGFYSVAKTQSSMQRKNTSTVMETSTSVSHALIQQQQGHTLANVHVIPDNPGLQKHSGDVRSSTTGSLEGAQQQTYTQSNPTPEPLDFFSQASSSNQLHMQTDMDYFTFDDDVTQDSIVEELVQMEEQMKLNNLQEFGGCVTLQGQQAAVPDNIMSTSQTMTALYHTANNRSNPIQTPTPTPTPTPTSEMMGGTQGLTGESPCSRITSTTPVDSALGSSRHTPVGTPHSSCSSTVPPSPVECRNPFAFTPINSSITSFHDGSTVSSSPVKPMQRPMATHPDKTRLEWMNNSYNSSSGSLNKSNSGMGILPSYQGLIDDHFQKPHAFAVPHARHHDSNFGRLTPISPVQQQVASMANTTMQEGFAVPAPLDNKATNSPAANFRCRSVSPAVHQRNFSGNTGNVPNVLRSVVSPFNSPVTPEVLNIFANSQTNLGVSSMAQRSRSVPLNIMMQTEVMPTPGQQCNSKNITGILLSKLDGDHDDALRGLGINNLPSCYTARMNLTQILESDPSLSCSDNHLSLMTSDSTSTCKLQRPDYLIENAINEQMILSASDSRVQSASGEHHQAQSMLLSLNPQQQQQEQLQQHQQMDFSSTVKDLLTDNSLAAGSQLIEQVSELSTGGADFPCEIRMTSELSSSINDLNALDTNLLFDPNQQQGQYQNTAQEELVNDPLFQHITSEAAHTSGLDWLESKDHPTVGLMG</sequence>
<dbReference type="Gene3D" id="1.10.10.10">
    <property type="entry name" value="Winged helix-like DNA-binding domain superfamily/Winged helix DNA-binding domain"/>
    <property type="match status" value="1"/>
</dbReference>
<dbReference type="InterPro" id="IPR003150">
    <property type="entry name" value="DNA-bd_RFX"/>
</dbReference>
<feature type="compositionally biased region" description="Low complexity" evidence="5">
    <location>
        <begin position="327"/>
        <end position="346"/>
    </location>
</feature>
<dbReference type="Gene3D" id="6.10.140.1290">
    <property type="match status" value="1"/>
</dbReference>
<feature type="compositionally biased region" description="Low complexity" evidence="5">
    <location>
        <begin position="636"/>
        <end position="646"/>
    </location>
</feature>
<feature type="compositionally biased region" description="Polar residues" evidence="5">
    <location>
        <begin position="829"/>
        <end position="850"/>
    </location>
</feature>
<feature type="region of interest" description="Disordered" evidence="5">
    <location>
        <begin position="1"/>
        <end position="53"/>
    </location>
</feature>
<name>A0AAJ8BLI8_LATCA</name>
<evidence type="ECO:0000313" key="8">
    <source>
        <dbReference type="RefSeq" id="XP_050934069.1"/>
    </source>
</evidence>
<feature type="compositionally biased region" description="Low complexity" evidence="5">
    <location>
        <begin position="33"/>
        <end position="53"/>
    </location>
</feature>
<evidence type="ECO:0000313" key="7">
    <source>
        <dbReference type="Proteomes" id="UP000694890"/>
    </source>
</evidence>
<dbReference type="SUPFAM" id="SSF46785">
    <property type="entry name" value="Winged helix' DNA-binding domain"/>
    <property type="match status" value="1"/>
</dbReference>
<evidence type="ECO:0000256" key="5">
    <source>
        <dbReference type="SAM" id="MobiDB-lite"/>
    </source>
</evidence>
<dbReference type="PANTHER" id="PTHR12619:SF2">
    <property type="entry name" value="DNA-BINDING PROTEIN RFX7"/>
    <property type="match status" value="1"/>
</dbReference>
<reference evidence="8" key="1">
    <citation type="submission" date="2025-08" db="UniProtKB">
        <authorList>
            <consortium name="RefSeq"/>
        </authorList>
    </citation>
    <scope>IDENTIFICATION</scope>
    <source>
        <tissue evidence="8">Brain</tissue>
    </source>
</reference>
<evidence type="ECO:0000256" key="1">
    <source>
        <dbReference type="ARBA" id="ARBA00004123"/>
    </source>
</evidence>
<feature type="compositionally biased region" description="Polar residues" evidence="5">
    <location>
        <begin position="973"/>
        <end position="990"/>
    </location>
</feature>
<dbReference type="Pfam" id="PF18326">
    <property type="entry name" value="RFX5_N"/>
    <property type="match status" value="1"/>
</dbReference>
<dbReference type="Proteomes" id="UP000694890">
    <property type="component" value="Linkage group LG2"/>
</dbReference>
<feature type="region of interest" description="Disordered" evidence="5">
    <location>
        <begin position="314"/>
        <end position="377"/>
    </location>
</feature>
<dbReference type="RefSeq" id="XP_050934069.1">
    <property type="nucleotide sequence ID" value="XM_051078112.1"/>
</dbReference>
<organism evidence="7 8">
    <name type="scientific">Lates calcarifer</name>
    <name type="common">Barramundi</name>
    <name type="synonym">Holocentrus calcarifer</name>
    <dbReference type="NCBI Taxonomy" id="8187"/>
    <lineage>
        <taxon>Eukaryota</taxon>
        <taxon>Metazoa</taxon>
        <taxon>Chordata</taxon>
        <taxon>Craniata</taxon>
        <taxon>Vertebrata</taxon>
        <taxon>Euteleostomi</taxon>
        <taxon>Actinopterygii</taxon>
        <taxon>Neopterygii</taxon>
        <taxon>Teleostei</taxon>
        <taxon>Neoteleostei</taxon>
        <taxon>Acanthomorphata</taxon>
        <taxon>Carangaria</taxon>
        <taxon>Carangaria incertae sedis</taxon>
        <taxon>Centropomidae</taxon>
        <taxon>Lates</taxon>
    </lineage>
</organism>
<dbReference type="GeneID" id="108877758"/>
<feature type="region of interest" description="Disordered" evidence="5">
    <location>
        <begin position="937"/>
        <end position="1007"/>
    </location>
</feature>
<dbReference type="InterPro" id="IPR039779">
    <property type="entry name" value="RFX-like"/>
</dbReference>
<accession>A0AAJ8BLI8</accession>
<dbReference type="GO" id="GO:0000981">
    <property type="term" value="F:DNA-binding transcription factor activity, RNA polymerase II-specific"/>
    <property type="evidence" value="ECO:0007669"/>
    <property type="project" value="TreeGrafter"/>
</dbReference>
<feature type="region of interest" description="Disordered" evidence="5">
    <location>
        <begin position="636"/>
        <end position="696"/>
    </location>
</feature>
<keyword evidence="3" id="KW-0539">Nucleus</keyword>
<feature type="region of interest" description="Disordered" evidence="5">
    <location>
        <begin position="818"/>
        <end position="851"/>
    </location>
</feature>
<dbReference type="InterPro" id="IPR036388">
    <property type="entry name" value="WH-like_DNA-bd_sf"/>
</dbReference>
<dbReference type="PROSITE" id="PS51526">
    <property type="entry name" value="RFX_DBD"/>
    <property type="match status" value="1"/>
</dbReference>
<dbReference type="InterPro" id="IPR036390">
    <property type="entry name" value="WH_DNA-bd_sf"/>
</dbReference>
<feature type="domain" description="RFX-type winged-helix" evidence="6">
    <location>
        <begin position="128"/>
        <end position="203"/>
    </location>
</feature>
<feature type="compositionally biased region" description="Polar residues" evidence="5">
    <location>
        <begin position="647"/>
        <end position="680"/>
    </location>
</feature>
<proteinExistence type="inferred from homology"/>